<comment type="caution">
    <text evidence="1">The sequence shown here is derived from an EMBL/GenBank/DDBJ whole genome shotgun (WGS) entry which is preliminary data.</text>
</comment>
<name>A0ABU1PX12_9PSEU</name>
<sequence>MDRDAVASVVLRRRDAPDLPAVLAGGTLVIASPDLRELRERGPVTERVVAFDAAGDVVEDLPHQR</sequence>
<protein>
    <submittedName>
        <fullName evidence="1">Uncharacterized protein</fullName>
    </submittedName>
</protein>
<evidence type="ECO:0000313" key="2">
    <source>
        <dbReference type="Proteomes" id="UP001268819"/>
    </source>
</evidence>
<dbReference type="EMBL" id="JAVDSG010000001">
    <property type="protein sequence ID" value="MDR6595167.1"/>
    <property type="molecule type" value="Genomic_DNA"/>
</dbReference>
<dbReference type="Proteomes" id="UP001268819">
    <property type="component" value="Unassembled WGS sequence"/>
</dbReference>
<accession>A0ABU1PX12</accession>
<proteinExistence type="predicted"/>
<organism evidence="1 2">
    <name type="scientific">Saccharothrix longispora</name>
    <dbReference type="NCBI Taxonomy" id="33920"/>
    <lineage>
        <taxon>Bacteria</taxon>
        <taxon>Bacillati</taxon>
        <taxon>Actinomycetota</taxon>
        <taxon>Actinomycetes</taxon>
        <taxon>Pseudonocardiales</taxon>
        <taxon>Pseudonocardiaceae</taxon>
        <taxon>Saccharothrix</taxon>
    </lineage>
</organism>
<gene>
    <name evidence="1" type="ORF">J2S66_003551</name>
</gene>
<reference evidence="1 2" key="1">
    <citation type="submission" date="2023-07" db="EMBL/GenBank/DDBJ databases">
        <title>Sequencing the genomes of 1000 actinobacteria strains.</title>
        <authorList>
            <person name="Klenk H.-P."/>
        </authorList>
    </citation>
    <scope>NUCLEOTIDE SEQUENCE [LARGE SCALE GENOMIC DNA]</scope>
    <source>
        <strain evidence="1 2">DSM 43749</strain>
    </source>
</reference>
<evidence type="ECO:0000313" key="1">
    <source>
        <dbReference type="EMBL" id="MDR6595167.1"/>
    </source>
</evidence>
<keyword evidence="2" id="KW-1185">Reference proteome</keyword>